<feature type="transmembrane region" description="Helical" evidence="6">
    <location>
        <begin position="390"/>
        <end position="410"/>
    </location>
</feature>
<dbReference type="AlphaFoldDB" id="A0A225DQB5"/>
<sequence length="420" mass="44178">MFIVFIVVFIDLLGFGIVLPIMPRLAEHYMKGMSAQAQGAVIGALFSSFSLMQFIFSPVLGRISDRIGRRPILMLGLAGSVIFYALFGFAASLPESAPELALVLMLVSRIGAGIAGASVSTAAAVIADCTTPEKRARGMALIGAAFGIGFTFGPLIAYAGLKLFEDQKWGVGAIASGLSLLALIFAAVKLPETLRPNANLPPRHFFSLGRTLEVLRMPTVGPLVLIYFLVIFAFANFEATLALFTHDAFGMNDEQNFLLFAGVGAVLMVAQGGLYRPLAGKWPETQLMTLGIGLMLLGMGGLVCVAWGAYMLRPSPGAVDNLKFLFCLSGATAVTGFAFVNPSVSALVSKRTDPTRQGEVLGVNQSGASLGRILGPFIGSVVFKEHDSRILPYAAAAAVLLFVVGLLPLVKGPSVATKAA</sequence>
<evidence type="ECO:0000256" key="4">
    <source>
        <dbReference type="ARBA" id="ARBA00022989"/>
    </source>
</evidence>
<gene>
    <name evidence="8" type="ORF">FRUB_03181</name>
</gene>
<accession>A0A225DQB5</accession>
<organism evidence="8 9">
    <name type="scientific">Fimbriiglobus ruber</name>
    <dbReference type="NCBI Taxonomy" id="1908690"/>
    <lineage>
        <taxon>Bacteria</taxon>
        <taxon>Pseudomonadati</taxon>
        <taxon>Planctomycetota</taxon>
        <taxon>Planctomycetia</taxon>
        <taxon>Gemmatales</taxon>
        <taxon>Gemmataceae</taxon>
        <taxon>Fimbriiglobus</taxon>
    </lineage>
</organism>
<keyword evidence="2" id="KW-0813">Transport</keyword>
<dbReference type="PROSITE" id="PS00216">
    <property type="entry name" value="SUGAR_TRANSPORT_1"/>
    <property type="match status" value="1"/>
</dbReference>
<dbReference type="PANTHER" id="PTHR23504:SF15">
    <property type="entry name" value="MAJOR FACILITATOR SUPERFAMILY (MFS) PROFILE DOMAIN-CONTAINING PROTEIN"/>
    <property type="match status" value="1"/>
</dbReference>
<dbReference type="Proteomes" id="UP000214646">
    <property type="component" value="Unassembled WGS sequence"/>
</dbReference>
<evidence type="ECO:0000256" key="1">
    <source>
        <dbReference type="ARBA" id="ARBA00004141"/>
    </source>
</evidence>
<feature type="transmembrane region" description="Helical" evidence="6">
    <location>
        <begin position="72"/>
        <end position="94"/>
    </location>
</feature>
<keyword evidence="3 6" id="KW-0812">Transmembrane</keyword>
<feature type="transmembrane region" description="Helical" evidence="6">
    <location>
        <begin position="220"/>
        <end position="237"/>
    </location>
</feature>
<feature type="transmembrane region" description="Helical" evidence="6">
    <location>
        <begin position="257"/>
        <end position="275"/>
    </location>
</feature>
<keyword evidence="5 6" id="KW-0472">Membrane</keyword>
<keyword evidence="4 6" id="KW-1133">Transmembrane helix</keyword>
<feature type="transmembrane region" description="Helical" evidence="6">
    <location>
        <begin position="169"/>
        <end position="188"/>
    </location>
</feature>
<dbReference type="SUPFAM" id="SSF103473">
    <property type="entry name" value="MFS general substrate transporter"/>
    <property type="match status" value="1"/>
</dbReference>
<evidence type="ECO:0000313" key="8">
    <source>
        <dbReference type="EMBL" id="OWK43582.1"/>
    </source>
</evidence>
<feature type="domain" description="Major facilitator superfamily (MFS) profile" evidence="7">
    <location>
        <begin position="1"/>
        <end position="411"/>
    </location>
</feature>
<evidence type="ECO:0000256" key="6">
    <source>
        <dbReference type="SAM" id="Phobius"/>
    </source>
</evidence>
<dbReference type="InterPro" id="IPR036259">
    <property type="entry name" value="MFS_trans_sf"/>
</dbReference>
<dbReference type="PANTHER" id="PTHR23504">
    <property type="entry name" value="MAJOR FACILITATOR SUPERFAMILY DOMAIN-CONTAINING PROTEIN 10"/>
    <property type="match status" value="1"/>
</dbReference>
<evidence type="ECO:0000256" key="2">
    <source>
        <dbReference type="ARBA" id="ARBA00022448"/>
    </source>
</evidence>
<evidence type="ECO:0000256" key="5">
    <source>
        <dbReference type="ARBA" id="ARBA00023136"/>
    </source>
</evidence>
<dbReference type="GO" id="GO:0016020">
    <property type="term" value="C:membrane"/>
    <property type="evidence" value="ECO:0007669"/>
    <property type="project" value="UniProtKB-SubCell"/>
</dbReference>
<feature type="transmembrane region" description="Helical" evidence="6">
    <location>
        <begin position="138"/>
        <end position="157"/>
    </location>
</feature>
<proteinExistence type="predicted"/>
<name>A0A225DQB5_9BACT</name>
<dbReference type="Gene3D" id="1.20.1250.20">
    <property type="entry name" value="MFS general substrate transporter like domains"/>
    <property type="match status" value="1"/>
</dbReference>
<evidence type="ECO:0000256" key="3">
    <source>
        <dbReference type="ARBA" id="ARBA00022692"/>
    </source>
</evidence>
<dbReference type="CDD" id="cd17330">
    <property type="entry name" value="MFS_SLC46_TetA_like"/>
    <property type="match status" value="1"/>
</dbReference>
<dbReference type="PROSITE" id="PS50850">
    <property type="entry name" value="MFS"/>
    <property type="match status" value="1"/>
</dbReference>
<protein>
    <submittedName>
        <fullName evidence="8">Putative multidrug resistance protein</fullName>
    </submittedName>
</protein>
<dbReference type="EMBL" id="NIDE01000004">
    <property type="protein sequence ID" value="OWK43582.1"/>
    <property type="molecule type" value="Genomic_DNA"/>
</dbReference>
<comment type="subcellular location">
    <subcellularLocation>
        <location evidence="1">Membrane</location>
        <topology evidence="1">Multi-pass membrane protein</topology>
    </subcellularLocation>
</comment>
<feature type="transmembrane region" description="Helical" evidence="6">
    <location>
        <begin position="287"/>
        <end position="310"/>
    </location>
</feature>
<evidence type="ECO:0000313" key="9">
    <source>
        <dbReference type="Proteomes" id="UP000214646"/>
    </source>
</evidence>
<feature type="transmembrane region" description="Helical" evidence="6">
    <location>
        <begin position="322"/>
        <end position="341"/>
    </location>
</feature>
<feature type="transmembrane region" description="Helical" evidence="6">
    <location>
        <begin position="100"/>
        <end position="126"/>
    </location>
</feature>
<dbReference type="Pfam" id="PF07690">
    <property type="entry name" value="MFS_1"/>
    <property type="match status" value="1"/>
</dbReference>
<reference evidence="9" key="1">
    <citation type="submission" date="2017-06" db="EMBL/GenBank/DDBJ databases">
        <title>Genome analysis of Fimbriiglobus ruber SP5, the first member of the order Planctomycetales with confirmed chitinolytic capability.</title>
        <authorList>
            <person name="Ravin N.V."/>
            <person name="Rakitin A.L."/>
            <person name="Ivanova A.A."/>
            <person name="Beletsky A.V."/>
            <person name="Kulichevskaya I.S."/>
            <person name="Mardanov A.V."/>
            <person name="Dedysh S.N."/>
        </authorList>
    </citation>
    <scope>NUCLEOTIDE SEQUENCE [LARGE SCALE GENOMIC DNA]</scope>
    <source>
        <strain evidence="9">SP5</strain>
    </source>
</reference>
<comment type="caution">
    <text evidence="8">The sequence shown here is derived from an EMBL/GenBank/DDBJ whole genome shotgun (WGS) entry which is preliminary data.</text>
</comment>
<dbReference type="GO" id="GO:0022857">
    <property type="term" value="F:transmembrane transporter activity"/>
    <property type="evidence" value="ECO:0007669"/>
    <property type="project" value="InterPro"/>
</dbReference>
<keyword evidence="9" id="KW-1185">Reference proteome</keyword>
<feature type="transmembrane region" description="Helical" evidence="6">
    <location>
        <begin position="40"/>
        <end position="60"/>
    </location>
</feature>
<evidence type="ECO:0000259" key="7">
    <source>
        <dbReference type="PROSITE" id="PS50850"/>
    </source>
</evidence>
<dbReference type="InterPro" id="IPR020846">
    <property type="entry name" value="MFS_dom"/>
</dbReference>
<dbReference type="InterPro" id="IPR005829">
    <property type="entry name" value="Sugar_transporter_CS"/>
</dbReference>
<dbReference type="InterPro" id="IPR011701">
    <property type="entry name" value="MFS"/>
</dbReference>